<feature type="domain" description="Protein kinase" evidence="5">
    <location>
        <begin position="159"/>
        <end position="433"/>
    </location>
</feature>
<dbReference type="Gene3D" id="1.10.510.10">
    <property type="entry name" value="Transferase(Phosphotransferase) domain 1"/>
    <property type="match status" value="1"/>
</dbReference>
<evidence type="ECO:0000256" key="2">
    <source>
        <dbReference type="ARBA" id="ARBA00022840"/>
    </source>
</evidence>
<dbReference type="PROSITE" id="PS00108">
    <property type="entry name" value="PROTEIN_KINASE_ST"/>
    <property type="match status" value="1"/>
</dbReference>
<feature type="compositionally biased region" description="Acidic residues" evidence="4">
    <location>
        <begin position="544"/>
        <end position="558"/>
    </location>
</feature>
<keyword evidence="1 3" id="KW-0547">Nucleotide-binding</keyword>
<evidence type="ECO:0000313" key="7">
    <source>
        <dbReference type="EMBL" id="CAE0243842.1"/>
    </source>
</evidence>
<dbReference type="EMBL" id="HBIB01009535">
    <property type="protein sequence ID" value="CAE0243842.1"/>
    <property type="molecule type" value="Transcribed_RNA"/>
</dbReference>
<dbReference type="PANTHER" id="PTHR24348:SF68">
    <property type="entry name" value="SERINE_THREONINE-PROTEIN KINASE ATG1C"/>
    <property type="match status" value="1"/>
</dbReference>
<gene>
    <name evidence="7" type="ORF">PBIL07802_LOCUS6011</name>
</gene>
<dbReference type="GO" id="GO:0004674">
    <property type="term" value="F:protein serine/threonine kinase activity"/>
    <property type="evidence" value="ECO:0007669"/>
    <property type="project" value="InterPro"/>
</dbReference>
<feature type="compositionally biased region" description="Basic and acidic residues" evidence="4">
    <location>
        <begin position="501"/>
        <end position="514"/>
    </location>
</feature>
<name>A0A7S3D1R6_9EUKA</name>
<keyword evidence="2 3" id="KW-0067">ATP-binding</keyword>
<dbReference type="InterPro" id="IPR045269">
    <property type="entry name" value="Atg1-like"/>
</dbReference>
<dbReference type="SUPFAM" id="SSF47769">
    <property type="entry name" value="SAM/Pointed domain"/>
    <property type="match status" value="1"/>
</dbReference>
<dbReference type="Gene3D" id="1.10.150.50">
    <property type="entry name" value="Transcription Factor, Ets-1"/>
    <property type="match status" value="1"/>
</dbReference>
<dbReference type="Pfam" id="PF00069">
    <property type="entry name" value="Pkinase"/>
    <property type="match status" value="1"/>
</dbReference>
<reference evidence="7" key="1">
    <citation type="submission" date="2021-01" db="EMBL/GenBank/DDBJ databases">
        <authorList>
            <person name="Corre E."/>
            <person name="Pelletier E."/>
            <person name="Niang G."/>
            <person name="Scheremetjew M."/>
            <person name="Finn R."/>
            <person name="Kale V."/>
            <person name="Holt S."/>
            <person name="Cochrane G."/>
            <person name="Meng A."/>
            <person name="Brown T."/>
            <person name="Cohen L."/>
        </authorList>
    </citation>
    <scope>NUCLEOTIDE SEQUENCE</scope>
    <source>
        <strain evidence="7">NIES-2562</strain>
    </source>
</reference>
<feature type="binding site" evidence="3">
    <location>
        <position position="187"/>
    </location>
    <ligand>
        <name>ATP</name>
        <dbReference type="ChEBI" id="CHEBI:30616"/>
    </ligand>
</feature>
<dbReference type="CDD" id="cd09487">
    <property type="entry name" value="SAM_superfamily"/>
    <property type="match status" value="1"/>
</dbReference>
<evidence type="ECO:0000256" key="3">
    <source>
        <dbReference type="PROSITE-ProRule" id="PRU10141"/>
    </source>
</evidence>
<dbReference type="InterPro" id="IPR001660">
    <property type="entry name" value="SAM"/>
</dbReference>
<feature type="compositionally biased region" description="Gly residues" evidence="4">
    <location>
        <begin position="783"/>
        <end position="798"/>
    </location>
</feature>
<accession>A0A7S3D1R6</accession>
<dbReference type="InterPro" id="IPR017441">
    <property type="entry name" value="Protein_kinase_ATP_BS"/>
</dbReference>
<dbReference type="GO" id="GO:0005737">
    <property type="term" value="C:cytoplasm"/>
    <property type="evidence" value="ECO:0007669"/>
    <property type="project" value="TreeGrafter"/>
</dbReference>
<dbReference type="PANTHER" id="PTHR24348">
    <property type="entry name" value="SERINE/THREONINE-PROTEIN KINASE UNC-51-RELATED"/>
    <property type="match status" value="1"/>
</dbReference>
<feature type="compositionally biased region" description="Polar residues" evidence="4">
    <location>
        <begin position="820"/>
        <end position="848"/>
    </location>
</feature>
<dbReference type="SUPFAM" id="SSF50729">
    <property type="entry name" value="PH domain-like"/>
    <property type="match status" value="1"/>
</dbReference>
<dbReference type="InterPro" id="IPR011009">
    <property type="entry name" value="Kinase-like_dom_sf"/>
</dbReference>
<dbReference type="SMART" id="SM00220">
    <property type="entry name" value="S_TKc"/>
    <property type="match status" value="1"/>
</dbReference>
<dbReference type="InterPro" id="IPR008271">
    <property type="entry name" value="Ser/Thr_kinase_AS"/>
</dbReference>
<proteinExistence type="predicted"/>
<protein>
    <submittedName>
        <fullName evidence="7">Uncharacterized protein</fullName>
    </submittedName>
</protein>
<dbReference type="CDD" id="cd00180">
    <property type="entry name" value="PKc"/>
    <property type="match status" value="1"/>
</dbReference>
<dbReference type="PROSITE" id="PS50105">
    <property type="entry name" value="SAM_DOMAIN"/>
    <property type="match status" value="1"/>
</dbReference>
<evidence type="ECO:0000259" key="6">
    <source>
        <dbReference type="PROSITE" id="PS50105"/>
    </source>
</evidence>
<evidence type="ECO:0000259" key="5">
    <source>
        <dbReference type="PROSITE" id="PS50011"/>
    </source>
</evidence>
<feature type="compositionally biased region" description="Basic and acidic residues" evidence="4">
    <location>
        <begin position="649"/>
        <end position="662"/>
    </location>
</feature>
<dbReference type="PROSITE" id="PS00107">
    <property type="entry name" value="PROTEIN_KINASE_ATP"/>
    <property type="match status" value="1"/>
</dbReference>
<feature type="compositionally biased region" description="Low complexity" evidence="4">
    <location>
        <begin position="731"/>
        <end position="744"/>
    </location>
</feature>
<feature type="compositionally biased region" description="Low complexity" evidence="4">
    <location>
        <begin position="752"/>
        <end position="782"/>
    </location>
</feature>
<dbReference type="InterPro" id="IPR013761">
    <property type="entry name" value="SAM/pointed_sf"/>
</dbReference>
<dbReference type="InterPro" id="IPR000719">
    <property type="entry name" value="Prot_kinase_dom"/>
</dbReference>
<dbReference type="GO" id="GO:0010506">
    <property type="term" value="P:regulation of autophagy"/>
    <property type="evidence" value="ECO:0007669"/>
    <property type="project" value="InterPro"/>
</dbReference>
<evidence type="ECO:0000256" key="1">
    <source>
        <dbReference type="ARBA" id="ARBA00022741"/>
    </source>
</evidence>
<dbReference type="PROSITE" id="PS50011">
    <property type="entry name" value="PROTEIN_KINASE_DOM"/>
    <property type="match status" value="1"/>
</dbReference>
<feature type="compositionally biased region" description="Low complexity" evidence="4">
    <location>
        <begin position="666"/>
        <end position="676"/>
    </location>
</feature>
<organism evidence="7">
    <name type="scientific">Palpitomonas bilix</name>
    <dbReference type="NCBI Taxonomy" id="652834"/>
    <lineage>
        <taxon>Eukaryota</taxon>
        <taxon>Eukaryota incertae sedis</taxon>
    </lineage>
</organism>
<dbReference type="SMART" id="SM00454">
    <property type="entry name" value="SAM"/>
    <property type="match status" value="1"/>
</dbReference>
<dbReference type="SUPFAM" id="SSF56112">
    <property type="entry name" value="Protein kinase-like (PK-like)"/>
    <property type="match status" value="1"/>
</dbReference>
<feature type="region of interest" description="Disordered" evidence="4">
    <location>
        <begin position="649"/>
        <end position="848"/>
    </location>
</feature>
<dbReference type="AlphaFoldDB" id="A0A7S3D1R6"/>
<feature type="region of interest" description="Disordered" evidence="4">
    <location>
        <begin position="486"/>
        <end position="605"/>
    </location>
</feature>
<dbReference type="InterPro" id="IPR011993">
    <property type="entry name" value="PH-like_dom_sf"/>
</dbReference>
<feature type="domain" description="SAM" evidence="6">
    <location>
        <begin position="33"/>
        <end position="84"/>
    </location>
</feature>
<dbReference type="Pfam" id="PF00536">
    <property type="entry name" value="SAM_1"/>
    <property type="match status" value="1"/>
</dbReference>
<dbReference type="GO" id="GO:0005524">
    <property type="term" value="F:ATP binding"/>
    <property type="evidence" value="ECO:0007669"/>
    <property type="project" value="UniProtKB-UniRule"/>
</dbReference>
<evidence type="ECO:0000256" key="4">
    <source>
        <dbReference type="SAM" id="MobiDB-lite"/>
    </source>
</evidence>
<feature type="compositionally biased region" description="Low complexity" evidence="4">
    <location>
        <begin position="701"/>
        <end position="716"/>
    </location>
</feature>
<feature type="compositionally biased region" description="Pro residues" evidence="4">
    <location>
        <begin position="677"/>
        <end position="692"/>
    </location>
</feature>
<sequence>MSEDSTSTGTSATTATTATNFDTAEVVKPLHDLTEEEVALWLRNIGLARFAPVFAEQEATGDVLGDLSDDDLRELGLQVIHRKKFEKARKAALEKGADITRRAGNSYVKKITIEASPDVTGVSGIGVSNISSAASSMQSRNVERKLQMAESLFSQWGVTSVQKYVGSGGFSDVFLVQDRKGESVIGKWIPCRDQKELSTSEREANGLMQLRHKNIVKIYALHVSLQPLGLACMMEYLPGGDLEDLIFPKSQNRNAPAPPPLAEPFVLAILYDVACALQYLHDDNIFHRDIKPANILLDESHERAVLADFGLMKDVHDGGGMGMNSRAAPMTIAGTVYYFSPEQHEQAAHYDAKVDMFALGLVLLDLLLRKREGGLPGTLVLTNEGKAIERWQAMAEHRGYSEFCCSLLRSMLRVKSSDRMSSAELVAALSERVSQRRGHARRLSAGSVTSASDSITEEQLTSQVLATRVIGQNTRFDAAPYLVKRESSAMSAEASTPTRTDSVKSSEKSKDVTHVAEPNPLLDSLSGSGMEGILGSLSKVNEEGSGEEKEEEEEEEAGEVAPALLDSLSAEPGEFSLPPLPASEEPVMKKKEEETPSDEPRYSVETREYLEEKNKRIPAALRESELSPFKAGGSSENLNANTYMTAKEKVEVEDKKHEKEGASVKTASATTTAAPPAYTPPGPTIAQLPPPSWGSSGSMLPQKSSPSSQAPSSYSQEGNTYLPYGGGNGFAYSSAPSNPYSYAPTDEEETSPVKSTPPTSTYTPAPARSAAPTSTSNASSTTGTGGGTASGSANGSGGYVSSTVHTSSASSDVPAPVAAENTSSAVPPPHTSSASSVSKQGPPSMQSVQLTSVSKAGGGDARLRSFSQTRGVDVKFFRDSSHLLSEFKQIAEGIAEYQTKMTKKFKKTLFLIDKVMFYKCSDKDRNKVSYAVPLRRARISKAVNDARELIVRTSERELKLKTESEAKCDSWIQGIDSSRKKGFELPIFPVEIVQGLSMNSDVTIALGICLDGIHLIQMGFRKHVLKTFPMGTVREWGFVPKASILWLRVLLPQAITLQFQTDEGKDMVRILQDIATENAKRLHQELVKSSAVEL</sequence>
<dbReference type="Gene3D" id="2.30.29.30">
    <property type="entry name" value="Pleckstrin-homology domain (PH domain)/Phosphotyrosine-binding domain (PTB)"/>
    <property type="match status" value="1"/>
</dbReference>
<feature type="compositionally biased region" description="Low complexity" evidence="4">
    <location>
        <begin position="799"/>
        <end position="819"/>
    </location>
</feature>
<feature type="compositionally biased region" description="Polar residues" evidence="4">
    <location>
        <begin position="488"/>
        <end position="500"/>
    </location>
</feature>
<feature type="compositionally biased region" description="Basic and acidic residues" evidence="4">
    <location>
        <begin position="586"/>
        <end position="605"/>
    </location>
</feature>